<dbReference type="GO" id="GO:0046084">
    <property type="term" value="P:adenine biosynthetic process"/>
    <property type="evidence" value="ECO:0007669"/>
    <property type="project" value="TreeGrafter"/>
</dbReference>
<evidence type="ECO:0000256" key="11">
    <source>
        <dbReference type="ARBA" id="ARBA00049057"/>
    </source>
</evidence>
<dbReference type="RefSeq" id="WP_013860597.1">
    <property type="nucleotide sequence ID" value="NZ_CP110483.1"/>
</dbReference>
<dbReference type="InterPro" id="IPR016188">
    <property type="entry name" value="PurM-like_N"/>
</dbReference>
<evidence type="ECO:0000259" key="14">
    <source>
        <dbReference type="Pfam" id="PF02769"/>
    </source>
</evidence>
<reference evidence="17 18" key="1">
    <citation type="submission" date="2016-01" db="EMBL/GenBank/DDBJ databases">
        <title>Genome Sequences of Twelve Sporeforming Bacillus Species Isolated from Foods.</title>
        <authorList>
            <person name="Berendsen E.M."/>
            <person name="Wells-Bennik M.H."/>
            <person name="Krawcyk A.O."/>
            <person name="De Jong A."/>
            <person name="Holsappel S."/>
            <person name="Eijlander R.T."/>
            <person name="Kuipers O.P."/>
        </authorList>
    </citation>
    <scope>NUCLEOTIDE SEQUENCE [LARGE SCALE GENOMIC DNA]</scope>
    <source>
        <strain evidence="15 17">B4098</strain>
        <strain evidence="16 18">B4099</strain>
    </source>
</reference>
<keyword evidence="6 12" id="KW-0547">Nucleotide-binding</keyword>
<dbReference type="Gene3D" id="3.90.650.10">
    <property type="entry name" value="PurM-like C-terminal domain"/>
    <property type="match status" value="1"/>
</dbReference>
<dbReference type="PATRIC" id="fig|1398.25.peg.3200"/>
<dbReference type="GO" id="GO:0005524">
    <property type="term" value="F:ATP binding"/>
    <property type="evidence" value="ECO:0007669"/>
    <property type="project" value="UniProtKB-KW"/>
</dbReference>
<evidence type="ECO:0000256" key="5">
    <source>
        <dbReference type="ARBA" id="ARBA00022598"/>
    </source>
</evidence>
<evidence type="ECO:0000256" key="3">
    <source>
        <dbReference type="ARBA" id="ARBA00013047"/>
    </source>
</evidence>
<dbReference type="FunFam" id="3.30.1330.10:FF:000001">
    <property type="entry name" value="Phosphoribosylformylglycinamidine cyclo-ligase"/>
    <property type="match status" value="1"/>
</dbReference>
<dbReference type="SUPFAM" id="SSF55326">
    <property type="entry name" value="PurM N-terminal domain-like"/>
    <property type="match status" value="1"/>
</dbReference>
<dbReference type="OMA" id="MTDYICV"/>
<dbReference type="InterPro" id="IPR010918">
    <property type="entry name" value="PurM-like_C_dom"/>
</dbReference>
<dbReference type="Pfam" id="PF02769">
    <property type="entry name" value="AIRS_C"/>
    <property type="match status" value="1"/>
</dbReference>
<comment type="catalytic activity">
    <reaction evidence="11 12">
        <text>2-formamido-N(1)-(5-O-phospho-beta-D-ribosyl)acetamidine + ATP = 5-amino-1-(5-phospho-beta-D-ribosyl)imidazole + ADP + phosphate + H(+)</text>
        <dbReference type="Rhea" id="RHEA:23032"/>
        <dbReference type="ChEBI" id="CHEBI:15378"/>
        <dbReference type="ChEBI" id="CHEBI:30616"/>
        <dbReference type="ChEBI" id="CHEBI:43474"/>
        <dbReference type="ChEBI" id="CHEBI:137981"/>
        <dbReference type="ChEBI" id="CHEBI:147287"/>
        <dbReference type="ChEBI" id="CHEBI:456216"/>
        <dbReference type="EC" id="6.3.3.1"/>
    </reaction>
</comment>
<accession>A0A150KE20</accession>
<dbReference type="HAMAP" id="MF_00741">
    <property type="entry name" value="AIRS"/>
    <property type="match status" value="1"/>
</dbReference>
<dbReference type="InterPro" id="IPR004733">
    <property type="entry name" value="PurM_cligase"/>
</dbReference>
<dbReference type="InterPro" id="IPR036676">
    <property type="entry name" value="PurM-like_C_sf"/>
</dbReference>
<dbReference type="Proteomes" id="UP000075288">
    <property type="component" value="Unassembled WGS sequence"/>
</dbReference>
<name>A0A150KE20_HEYCO</name>
<dbReference type="Pfam" id="PF00586">
    <property type="entry name" value="AIRS"/>
    <property type="match status" value="1"/>
</dbReference>
<dbReference type="InterPro" id="IPR036921">
    <property type="entry name" value="PurM-like_N_sf"/>
</dbReference>
<keyword evidence="7 12" id="KW-0067">ATP-binding</keyword>
<evidence type="ECO:0000259" key="13">
    <source>
        <dbReference type="Pfam" id="PF00586"/>
    </source>
</evidence>
<dbReference type="GO" id="GO:0005829">
    <property type="term" value="C:cytosol"/>
    <property type="evidence" value="ECO:0007669"/>
    <property type="project" value="TreeGrafter"/>
</dbReference>
<evidence type="ECO:0000256" key="10">
    <source>
        <dbReference type="ARBA" id="ARBA00033093"/>
    </source>
</evidence>
<evidence type="ECO:0000256" key="12">
    <source>
        <dbReference type="HAMAP-Rule" id="MF_00741"/>
    </source>
</evidence>
<dbReference type="PANTHER" id="PTHR10520">
    <property type="entry name" value="TRIFUNCTIONAL PURINE BIOSYNTHETIC PROTEIN ADENOSINE-3-RELATED"/>
    <property type="match status" value="1"/>
</dbReference>
<protein>
    <recommendedName>
        <fullName evidence="4 12">Phosphoribosylformylglycinamidine cyclo-ligase</fullName>
        <ecNumber evidence="3 12">6.3.3.1</ecNumber>
    </recommendedName>
    <alternativeName>
        <fullName evidence="9 12">AIR synthase</fullName>
    </alternativeName>
    <alternativeName>
        <fullName evidence="10 12">AIRS</fullName>
    </alternativeName>
    <alternativeName>
        <fullName evidence="8 12">Phosphoribosyl-aminoimidazole synthetase</fullName>
    </alternativeName>
</protein>
<evidence type="ECO:0000313" key="15">
    <source>
        <dbReference type="EMBL" id="KYC59587.1"/>
    </source>
</evidence>
<evidence type="ECO:0000256" key="8">
    <source>
        <dbReference type="ARBA" id="ARBA00031908"/>
    </source>
</evidence>
<evidence type="ECO:0000256" key="9">
    <source>
        <dbReference type="ARBA" id="ARBA00032931"/>
    </source>
</evidence>
<dbReference type="PANTHER" id="PTHR10520:SF12">
    <property type="entry name" value="TRIFUNCTIONAL PURINE BIOSYNTHETIC PROTEIN ADENOSINE-3"/>
    <property type="match status" value="1"/>
</dbReference>
<evidence type="ECO:0000313" key="16">
    <source>
        <dbReference type="EMBL" id="KYC68327.1"/>
    </source>
</evidence>
<dbReference type="SUPFAM" id="SSF56042">
    <property type="entry name" value="PurM C-terminal domain-like"/>
    <property type="match status" value="1"/>
</dbReference>
<evidence type="ECO:0000256" key="2">
    <source>
        <dbReference type="ARBA" id="ARBA00010280"/>
    </source>
</evidence>
<dbReference type="Gene3D" id="3.30.1330.10">
    <property type="entry name" value="PurM-like, N-terminal domain"/>
    <property type="match status" value="1"/>
</dbReference>
<dbReference type="EC" id="6.3.3.1" evidence="3 12"/>
<gene>
    <name evidence="12" type="primary">purM</name>
    <name evidence="15" type="ORF">B4098_1581</name>
    <name evidence="16" type="ORF">B4099_1815</name>
</gene>
<dbReference type="GO" id="GO:0004637">
    <property type="term" value="F:phosphoribosylamine-glycine ligase activity"/>
    <property type="evidence" value="ECO:0007669"/>
    <property type="project" value="TreeGrafter"/>
</dbReference>
<comment type="subcellular location">
    <subcellularLocation>
        <location evidence="12">Cytoplasm</location>
    </subcellularLocation>
</comment>
<evidence type="ECO:0000256" key="1">
    <source>
        <dbReference type="ARBA" id="ARBA00004686"/>
    </source>
</evidence>
<dbReference type="EMBL" id="LQYI01000058">
    <property type="protein sequence ID" value="KYC68327.1"/>
    <property type="molecule type" value="Genomic_DNA"/>
</dbReference>
<organism evidence="16 18">
    <name type="scientific">Heyndrickxia coagulans</name>
    <name type="common">Weizmannia coagulans</name>
    <dbReference type="NCBI Taxonomy" id="1398"/>
    <lineage>
        <taxon>Bacteria</taxon>
        <taxon>Bacillati</taxon>
        <taxon>Bacillota</taxon>
        <taxon>Bacilli</taxon>
        <taxon>Bacillales</taxon>
        <taxon>Bacillaceae</taxon>
        <taxon>Heyndrickxia</taxon>
    </lineage>
</organism>
<proteinExistence type="inferred from homology"/>
<feature type="domain" description="PurM-like C-terminal" evidence="14">
    <location>
        <begin position="174"/>
        <end position="339"/>
    </location>
</feature>
<dbReference type="NCBIfam" id="TIGR00878">
    <property type="entry name" value="purM"/>
    <property type="match status" value="1"/>
</dbReference>
<evidence type="ECO:0000256" key="7">
    <source>
        <dbReference type="ARBA" id="ARBA00022840"/>
    </source>
</evidence>
<comment type="similarity">
    <text evidence="2 12">Belongs to the AIR synthase family.</text>
</comment>
<dbReference type="GO" id="GO:0006189">
    <property type="term" value="P:'de novo' IMP biosynthetic process"/>
    <property type="evidence" value="ECO:0007669"/>
    <property type="project" value="UniProtKB-UniRule"/>
</dbReference>
<evidence type="ECO:0000313" key="17">
    <source>
        <dbReference type="Proteomes" id="UP000075288"/>
    </source>
</evidence>
<dbReference type="EMBL" id="LQYG01000109">
    <property type="protein sequence ID" value="KYC59587.1"/>
    <property type="molecule type" value="Genomic_DNA"/>
</dbReference>
<evidence type="ECO:0000256" key="4">
    <source>
        <dbReference type="ARBA" id="ARBA00020367"/>
    </source>
</evidence>
<dbReference type="AlphaFoldDB" id="A0A150KE20"/>
<keyword evidence="12" id="KW-0658">Purine biosynthesis</keyword>
<keyword evidence="5 12" id="KW-0436">Ligase</keyword>
<comment type="pathway">
    <text evidence="1 12">Purine metabolism; IMP biosynthesis via de novo pathway; 5-amino-1-(5-phospho-D-ribosyl)imidazole from N(2)-formyl-N(1)-(5-phospho-D-ribosyl)glycinamide: step 2/2.</text>
</comment>
<dbReference type="CDD" id="cd02196">
    <property type="entry name" value="PurM"/>
    <property type="match status" value="1"/>
</dbReference>
<dbReference type="FunFam" id="3.90.650.10:FF:000001">
    <property type="entry name" value="Phosphoribosylformylglycinamidine cyclo-ligase"/>
    <property type="match status" value="1"/>
</dbReference>
<comment type="caution">
    <text evidence="16">The sequence shown here is derived from an EMBL/GenBank/DDBJ whole genome shotgun (WGS) entry which is preliminary data.</text>
</comment>
<keyword evidence="12" id="KW-0963">Cytoplasm</keyword>
<dbReference type="Proteomes" id="UP000075304">
    <property type="component" value="Unassembled WGS sequence"/>
</dbReference>
<evidence type="ECO:0000313" key="18">
    <source>
        <dbReference type="Proteomes" id="UP000075304"/>
    </source>
</evidence>
<dbReference type="GO" id="GO:0004641">
    <property type="term" value="F:phosphoribosylformylglycinamidine cyclo-ligase activity"/>
    <property type="evidence" value="ECO:0007669"/>
    <property type="project" value="UniProtKB-UniRule"/>
</dbReference>
<dbReference type="UniPathway" id="UPA00074">
    <property type="reaction ID" value="UER00129"/>
</dbReference>
<sequence>MANTYRDAGVDIEAGYEAVKRMGKHVARTNRAGAIGALGGFGGMFDLSALHYRKPVLVSGTDGVGTKLKLAFLTNKHDTIGIDCVAMCVNDIIVQGAEPLFFLDYIGCGNQNPETIEQIVKGVAEGCVQAGCALVGGETAEMPDMYEEGEYDLAGFAVGACEKEALVTGKNTAPGDVLIGLASSGIHSNGYSLIRKIFLKDHAMTVDTILPELGRPLGEVLLTPTKIYVKPVLSALKKFEVKGMAHVTGGGFYENMPRMLRAGLGVEISLGSWPVPPVFSAVESYGNVSRDEMFHVFNMGIGFVLAVNAEDAQAAVSFFNQSGEQAFIIGHVTNTAGVRFAAGSRGDA</sequence>
<feature type="domain" description="PurM-like N-terminal" evidence="13">
    <location>
        <begin position="56"/>
        <end position="160"/>
    </location>
</feature>
<evidence type="ECO:0000256" key="6">
    <source>
        <dbReference type="ARBA" id="ARBA00022741"/>
    </source>
</evidence>